<dbReference type="NCBIfam" id="NF037982">
    <property type="entry name" value="Nramp_1"/>
    <property type="match status" value="1"/>
</dbReference>
<feature type="compositionally biased region" description="Basic and acidic residues" evidence="1">
    <location>
        <begin position="9"/>
        <end position="24"/>
    </location>
</feature>
<sequence length="501" mass="54244">MAGTVGRGTETETTRTGGRFDRGEAPAGEAQYAPEARSGVLPPMEYADMPEPLPLRKVLGPSVILAGVGVGSGEYILWPYISTNAGIGFLWLAVVGVTLQYFLNMEIERYTLATGETAIAGFARYWKPWGLIFCVGAIVPNIWPGWGTAGATTFTYLVGGNPTTIAIIVCIAIAIALTTSPVVYKALETAEFFKIGLTIVFLAIAVIAAIPLSAWGDLSDNAGNLGRLPMDDVEIAVLLAGLVFAGAGGANNLVQSNWIREKGFGMGKYVPKIQSPLTGEPEPQPSTGTMMRQDEENIRRWKGWWKVANREQLVSFWAICLASIITFSVLAYSTVGNQQLSDSPDFDFIKGEGEILKDVVGPWFGTFFWIFGTVSLMLVALGVVDYVARVVSDVLKTLHLRDNENLSESKLYTFVVWGMCAAGVCVLLSGMDQPLVLLVLSACLNGIVMFVYSCLLIKLNRNGLPSAIRVRGARLGVLMFCVAFYGFFAGWYVIVQMGELF</sequence>
<keyword evidence="2" id="KW-1133">Transmembrane helix</keyword>
<proteinExistence type="predicted"/>
<feature type="transmembrane region" description="Helical" evidence="2">
    <location>
        <begin position="163"/>
        <end position="183"/>
    </location>
</feature>
<gene>
    <name evidence="3" type="ORF">C8N24_5873</name>
</gene>
<feature type="transmembrane region" description="Helical" evidence="2">
    <location>
        <begin position="475"/>
        <end position="494"/>
    </location>
</feature>
<feature type="transmembrane region" description="Helical" evidence="2">
    <location>
        <begin position="125"/>
        <end position="143"/>
    </location>
</feature>
<dbReference type="EMBL" id="RBIL01000002">
    <property type="protein sequence ID" value="RKQ87842.1"/>
    <property type="molecule type" value="Genomic_DNA"/>
</dbReference>
<dbReference type="OrthoDB" id="3496044at2"/>
<dbReference type="RefSeq" id="WP_147448037.1">
    <property type="nucleotide sequence ID" value="NZ_RBIL01000002.1"/>
</dbReference>
<dbReference type="Proteomes" id="UP000278962">
    <property type="component" value="Unassembled WGS sequence"/>
</dbReference>
<feature type="transmembrane region" description="Helical" evidence="2">
    <location>
        <begin position="84"/>
        <end position="104"/>
    </location>
</feature>
<feature type="transmembrane region" description="Helical" evidence="2">
    <location>
        <begin position="195"/>
        <end position="215"/>
    </location>
</feature>
<feature type="transmembrane region" description="Helical" evidence="2">
    <location>
        <begin position="314"/>
        <end position="335"/>
    </location>
</feature>
<dbReference type="AlphaFoldDB" id="A0A660L4R3"/>
<feature type="transmembrane region" description="Helical" evidence="2">
    <location>
        <begin position="409"/>
        <end position="429"/>
    </location>
</feature>
<keyword evidence="4" id="KW-1185">Reference proteome</keyword>
<evidence type="ECO:0000313" key="4">
    <source>
        <dbReference type="Proteomes" id="UP000278962"/>
    </source>
</evidence>
<feature type="region of interest" description="Disordered" evidence="1">
    <location>
        <begin position="1"/>
        <end position="33"/>
    </location>
</feature>
<feature type="transmembrane region" description="Helical" evidence="2">
    <location>
        <begin position="435"/>
        <end position="455"/>
    </location>
</feature>
<feature type="transmembrane region" description="Helical" evidence="2">
    <location>
        <begin position="235"/>
        <end position="254"/>
    </location>
</feature>
<accession>A0A660L4R3</accession>
<protein>
    <submittedName>
        <fullName evidence="3">Mn2+/Fe2+ NRAMP family transporter</fullName>
    </submittedName>
</protein>
<evidence type="ECO:0000256" key="2">
    <source>
        <dbReference type="SAM" id="Phobius"/>
    </source>
</evidence>
<feature type="transmembrane region" description="Helical" evidence="2">
    <location>
        <begin position="367"/>
        <end position="388"/>
    </location>
</feature>
<name>A0A660L4R3_9ACTN</name>
<keyword evidence="2" id="KW-0472">Membrane</keyword>
<reference evidence="3 4" key="1">
    <citation type="submission" date="2018-10" db="EMBL/GenBank/DDBJ databases">
        <title>Genomic Encyclopedia of Archaeal and Bacterial Type Strains, Phase II (KMG-II): from individual species to whole genera.</title>
        <authorList>
            <person name="Goeker M."/>
        </authorList>
    </citation>
    <scope>NUCLEOTIDE SEQUENCE [LARGE SCALE GENOMIC DNA]</scope>
    <source>
        <strain evidence="3 4">DSM 14954</strain>
    </source>
</reference>
<organism evidence="3 4">
    <name type="scientific">Solirubrobacter pauli</name>
    <dbReference type="NCBI Taxonomy" id="166793"/>
    <lineage>
        <taxon>Bacteria</taxon>
        <taxon>Bacillati</taxon>
        <taxon>Actinomycetota</taxon>
        <taxon>Thermoleophilia</taxon>
        <taxon>Solirubrobacterales</taxon>
        <taxon>Solirubrobacteraceae</taxon>
        <taxon>Solirubrobacter</taxon>
    </lineage>
</organism>
<evidence type="ECO:0000313" key="3">
    <source>
        <dbReference type="EMBL" id="RKQ87842.1"/>
    </source>
</evidence>
<keyword evidence="2" id="KW-0812">Transmembrane</keyword>
<comment type="caution">
    <text evidence="3">The sequence shown here is derived from an EMBL/GenBank/DDBJ whole genome shotgun (WGS) entry which is preliminary data.</text>
</comment>
<feature type="transmembrane region" description="Helical" evidence="2">
    <location>
        <begin position="58"/>
        <end position="78"/>
    </location>
</feature>
<evidence type="ECO:0000256" key="1">
    <source>
        <dbReference type="SAM" id="MobiDB-lite"/>
    </source>
</evidence>